<dbReference type="Pfam" id="PF00356">
    <property type="entry name" value="LacI"/>
    <property type="match status" value="1"/>
</dbReference>
<dbReference type="InterPro" id="IPR000843">
    <property type="entry name" value="HTH_LacI"/>
</dbReference>
<dbReference type="EMBL" id="FUYG01000003">
    <property type="protein sequence ID" value="SKA88599.1"/>
    <property type="molecule type" value="Genomic_DNA"/>
</dbReference>
<protein>
    <submittedName>
        <fullName evidence="5">Transcriptional regulator, LacI family</fullName>
    </submittedName>
</protein>
<dbReference type="SUPFAM" id="SSF53822">
    <property type="entry name" value="Periplasmic binding protein-like I"/>
    <property type="match status" value="1"/>
</dbReference>
<feature type="domain" description="HTH lacI-type" evidence="4">
    <location>
        <begin position="20"/>
        <end position="74"/>
    </location>
</feature>
<reference evidence="6" key="1">
    <citation type="submission" date="2017-02" db="EMBL/GenBank/DDBJ databases">
        <authorList>
            <person name="Varghese N."/>
            <person name="Submissions S."/>
        </authorList>
    </citation>
    <scope>NUCLEOTIDE SEQUENCE [LARGE SCALE GENOMIC DNA]</scope>
    <source>
        <strain evidence="6">VKM Ac-2052</strain>
    </source>
</reference>
<keyword evidence="1" id="KW-0805">Transcription regulation</keyword>
<dbReference type="Gene3D" id="1.10.260.40">
    <property type="entry name" value="lambda repressor-like DNA-binding domains"/>
    <property type="match status" value="1"/>
</dbReference>
<dbReference type="GO" id="GO:0000976">
    <property type="term" value="F:transcription cis-regulatory region binding"/>
    <property type="evidence" value="ECO:0007669"/>
    <property type="project" value="TreeGrafter"/>
</dbReference>
<dbReference type="InterPro" id="IPR028082">
    <property type="entry name" value="Peripla_BP_I"/>
</dbReference>
<dbReference type="PANTHER" id="PTHR30146">
    <property type="entry name" value="LACI-RELATED TRANSCRIPTIONAL REPRESSOR"/>
    <property type="match status" value="1"/>
</dbReference>
<evidence type="ECO:0000313" key="5">
    <source>
        <dbReference type="EMBL" id="SKA88599.1"/>
    </source>
</evidence>
<evidence type="ECO:0000259" key="4">
    <source>
        <dbReference type="PROSITE" id="PS50932"/>
    </source>
</evidence>
<dbReference type="SUPFAM" id="SSF47413">
    <property type="entry name" value="lambda repressor-like DNA-binding domains"/>
    <property type="match status" value="1"/>
</dbReference>
<dbReference type="CDD" id="cd01392">
    <property type="entry name" value="HTH_LacI"/>
    <property type="match status" value="1"/>
</dbReference>
<organism evidence="5 6">
    <name type="scientific">Agreia bicolorata</name>
    <dbReference type="NCBI Taxonomy" id="110935"/>
    <lineage>
        <taxon>Bacteria</taxon>
        <taxon>Bacillati</taxon>
        <taxon>Actinomycetota</taxon>
        <taxon>Actinomycetes</taxon>
        <taxon>Micrococcales</taxon>
        <taxon>Microbacteriaceae</taxon>
        <taxon>Agreia</taxon>
    </lineage>
</organism>
<evidence type="ECO:0000256" key="3">
    <source>
        <dbReference type="ARBA" id="ARBA00023163"/>
    </source>
</evidence>
<accession>A0A1T4XGG3</accession>
<dbReference type="PANTHER" id="PTHR30146:SF153">
    <property type="entry name" value="LACTOSE OPERON REPRESSOR"/>
    <property type="match status" value="1"/>
</dbReference>
<dbReference type="Gene3D" id="3.40.50.2300">
    <property type="match status" value="2"/>
</dbReference>
<keyword evidence="2" id="KW-0238">DNA-binding</keyword>
<sequence>MNPRSDDVVFDAQQRPPRGPSMADVAAIAGVSAQTVSRVANGLTNVDPSTKDRVVAAMNEIGYRPNSAARALKTGRFKSIGVIMFTLSTFGNMRTLDAIATAAAQAGYSITLIPIALPTQVELLGAFDRLGEHAVDGIIVIVESHILDRSDVSLPTGLPVVIVDSDAGDKYSVVDTDQAAGARDATRHLLELGHRTVWHVSGPEGSFSASRRRDSWEATLVAAGADMPEVLIGDWTTNSGYLCGLELAKRDDVTAVFAANDQMALGLMRAFHENDIAVPGRISVVGFDDMQEASSFWPPLTTVHQDFGAVGRLCLEKLLDQIDGNSTSRGVAVIPTTLIERQSTAAPASGA</sequence>
<dbReference type="CDD" id="cd01574">
    <property type="entry name" value="PBP1_LacI"/>
    <property type="match status" value="1"/>
</dbReference>
<keyword evidence="3" id="KW-0804">Transcription</keyword>
<dbReference type="InterPro" id="IPR046335">
    <property type="entry name" value="LacI/GalR-like_sensor"/>
</dbReference>
<dbReference type="InterPro" id="IPR010982">
    <property type="entry name" value="Lambda_DNA-bd_dom_sf"/>
</dbReference>
<dbReference type="Pfam" id="PF13377">
    <property type="entry name" value="Peripla_BP_3"/>
    <property type="match status" value="1"/>
</dbReference>
<evidence type="ECO:0000256" key="1">
    <source>
        <dbReference type="ARBA" id="ARBA00023015"/>
    </source>
</evidence>
<dbReference type="AlphaFoldDB" id="A0A1T4XGG3"/>
<evidence type="ECO:0000313" key="6">
    <source>
        <dbReference type="Proteomes" id="UP000189735"/>
    </source>
</evidence>
<dbReference type="Proteomes" id="UP000189735">
    <property type="component" value="Unassembled WGS sequence"/>
</dbReference>
<name>A0A1T4XGG3_9MICO</name>
<proteinExistence type="predicted"/>
<dbReference type="PROSITE" id="PS50932">
    <property type="entry name" value="HTH_LACI_2"/>
    <property type="match status" value="1"/>
</dbReference>
<evidence type="ECO:0000256" key="2">
    <source>
        <dbReference type="ARBA" id="ARBA00023125"/>
    </source>
</evidence>
<gene>
    <name evidence="5" type="ORF">SAMN06295879_1084</name>
</gene>
<dbReference type="SMART" id="SM00354">
    <property type="entry name" value="HTH_LACI"/>
    <property type="match status" value="1"/>
</dbReference>
<dbReference type="GO" id="GO:0003700">
    <property type="term" value="F:DNA-binding transcription factor activity"/>
    <property type="evidence" value="ECO:0007669"/>
    <property type="project" value="TreeGrafter"/>
</dbReference>